<evidence type="ECO:0000313" key="1">
    <source>
        <dbReference type="EMBL" id="KIF51521.1"/>
    </source>
</evidence>
<evidence type="ECO:0008006" key="3">
    <source>
        <dbReference type="Google" id="ProtNLM"/>
    </source>
</evidence>
<dbReference type="EMBL" id="JPRD01000035">
    <property type="protein sequence ID" value="KIF51521.1"/>
    <property type="molecule type" value="Genomic_DNA"/>
</dbReference>
<name>A0A0C1ZEP1_9VIBR</name>
<dbReference type="Proteomes" id="UP000031586">
    <property type="component" value="Unassembled WGS sequence"/>
</dbReference>
<protein>
    <recommendedName>
        <fullName evidence="3">DUF1845 domain-containing protein</fullName>
    </recommendedName>
</protein>
<accession>A0A0C1ZEP1</accession>
<evidence type="ECO:0000313" key="2">
    <source>
        <dbReference type="Proteomes" id="UP000031586"/>
    </source>
</evidence>
<dbReference type="AlphaFoldDB" id="A0A0C1ZEP1"/>
<reference evidence="1 2" key="1">
    <citation type="submission" date="2014-07" db="EMBL/GenBank/DDBJ databases">
        <title>Unique and conserved regions in Vibrio harveyi and related species in comparison with the shrimp pathogen Vibrio harveyi CAIM 1792.</title>
        <authorList>
            <person name="Espinoza-Valles I."/>
            <person name="Vora G."/>
            <person name="Leekitcharoenphon P."/>
            <person name="Ussery D."/>
            <person name="Hoj L."/>
            <person name="Gomez-Gil B."/>
        </authorList>
    </citation>
    <scope>NUCLEOTIDE SEQUENCE [LARGE SCALE GENOMIC DNA]</scope>
    <source>
        <strain evidence="2">CAIM 1854 / LMG 25443</strain>
    </source>
</reference>
<organism evidence="1 2">
    <name type="scientific">Vibrio owensii CAIM 1854 = LMG 25443</name>
    <dbReference type="NCBI Taxonomy" id="1229493"/>
    <lineage>
        <taxon>Bacteria</taxon>
        <taxon>Pseudomonadati</taxon>
        <taxon>Pseudomonadota</taxon>
        <taxon>Gammaproteobacteria</taxon>
        <taxon>Vibrionales</taxon>
        <taxon>Vibrionaceae</taxon>
        <taxon>Vibrio</taxon>
    </lineage>
</organism>
<comment type="caution">
    <text evidence="1">The sequence shown here is derived from an EMBL/GenBank/DDBJ whole genome shotgun (WGS) entry which is preliminary data.</text>
</comment>
<dbReference type="PATRIC" id="fig|1229493.5.peg.3154"/>
<gene>
    <name evidence="1" type="ORF">H735_19140</name>
</gene>
<sequence length="179" mass="20674">MELQSKRLCALWDHNKYTLRSTPMKKPIDGLFIFNSLFSVEAFASRPEQNLTTKLSKLTAEKLLKKVRALRNDINQQHRQLMTEMDDITLNAPREITAQVMNVEQRCFTPGSIMLMKVFMASDSYFTTLNKAKLNGELTEKEMQAHRTTVIKQITQCLFELNKTCLSFHKVRKQAEAAT</sequence>
<proteinExistence type="predicted"/>